<evidence type="ECO:0000256" key="4">
    <source>
        <dbReference type="PIRSR" id="PIRSR602401-1"/>
    </source>
</evidence>
<keyword evidence="4 5" id="KW-0349">Heme</keyword>
<keyword evidence="2 4" id="KW-0479">Metal-binding</keyword>
<dbReference type="PRINTS" id="PR00385">
    <property type="entry name" value="P450"/>
</dbReference>
<dbReference type="InterPro" id="IPR002401">
    <property type="entry name" value="Cyt_P450_E_grp-I"/>
</dbReference>
<keyword evidence="6" id="KW-0472">Membrane</keyword>
<evidence type="ECO:0000256" key="5">
    <source>
        <dbReference type="RuleBase" id="RU000461"/>
    </source>
</evidence>
<keyword evidence="6" id="KW-1133">Transmembrane helix</keyword>
<dbReference type="SUPFAM" id="SSF48264">
    <property type="entry name" value="Cytochrome P450"/>
    <property type="match status" value="1"/>
</dbReference>
<keyword evidence="8" id="KW-1185">Reference proteome</keyword>
<evidence type="ECO:0008006" key="9">
    <source>
        <dbReference type="Google" id="ProtNLM"/>
    </source>
</evidence>
<feature type="transmembrane region" description="Helical" evidence="6">
    <location>
        <begin position="22"/>
        <end position="41"/>
    </location>
</feature>
<dbReference type="GO" id="GO:0020037">
    <property type="term" value="F:heme binding"/>
    <property type="evidence" value="ECO:0007669"/>
    <property type="project" value="InterPro"/>
</dbReference>
<dbReference type="Gene3D" id="1.10.630.10">
    <property type="entry name" value="Cytochrome P450"/>
    <property type="match status" value="1"/>
</dbReference>
<comment type="cofactor">
    <cofactor evidence="4">
        <name>heme</name>
        <dbReference type="ChEBI" id="CHEBI:30413"/>
    </cofactor>
</comment>
<comment type="caution">
    <text evidence="7">The sequence shown here is derived from an EMBL/GenBank/DDBJ whole genome shotgun (WGS) entry which is preliminary data.</text>
</comment>
<evidence type="ECO:0000313" key="8">
    <source>
        <dbReference type="Proteomes" id="UP000796880"/>
    </source>
</evidence>
<evidence type="ECO:0000256" key="2">
    <source>
        <dbReference type="ARBA" id="ARBA00022723"/>
    </source>
</evidence>
<dbReference type="AlphaFoldDB" id="A0A8K0GUM5"/>
<keyword evidence="3 4" id="KW-0408">Iron</keyword>
<evidence type="ECO:0000313" key="7">
    <source>
        <dbReference type="EMBL" id="KAF3437743.1"/>
    </source>
</evidence>
<dbReference type="OrthoDB" id="1470350at2759"/>
<comment type="similarity">
    <text evidence="1 5">Belongs to the cytochrome P450 family.</text>
</comment>
<dbReference type="InterPro" id="IPR036396">
    <property type="entry name" value="Cyt_P450_sf"/>
</dbReference>
<dbReference type="Pfam" id="PF00067">
    <property type="entry name" value="p450"/>
    <property type="match status" value="1"/>
</dbReference>
<sequence>MAVLPQLNQQWNNLYTTNSTPFHYAFLVSLFLLSVLLLLICRRSSGVKFNLPPSPSKFPVVGNLHHLGSLPHRSLREVARKYGHDLMLLHLGQAPTLVVSSADMLREIVKSHDIVFSNRPKTTAAHILLYGCKDVGFAPYGEYWRQVRKVSVVELLGMKRVLQFQFVRDQEVSMMVNRIRKACVNGASINLSDMIISISNNIVSRCVLGHCFEEEDGTSRFGKLGRRLMTHFAEFSVGDFFPYMRWIDVVRGFIGRLKATFGELDAFYDEVVEEHKARFESDSGKSHIKDFVDILLRLQKDKMLDFNLTKNDLKAILMDMYVGATDTTASSLEWLMAELIRHPNVMKKVQEEVRRVVGKNTKIEMNDINKMEYLNCVIKENLRLHPPAPLLVPRETTKNIEIGGYHIPAKTRVLINAWAIQRDPRLWDRPEEFIPDRFLNNSVDFKGQDVHFIPFGVGRRGCPGMSFGVASTEFVIANLLYWFDWKLPEDGVLGKKNMDMSEVNGLTVHRKFALHLVPIPYYSNAA</sequence>
<dbReference type="PROSITE" id="PS00086">
    <property type="entry name" value="CYTOCHROME_P450"/>
    <property type="match status" value="1"/>
</dbReference>
<dbReference type="Proteomes" id="UP000796880">
    <property type="component" value="Unassembled WGS sequence"/>
</dbReference>
<feature type="binding site" description="axial binding residue" evidence="4">
    <location>
        <position position="462"/>
    </location>
    <ligand>
        <name>heme</name>
        <dbReference type="ChEBI" id="CHEBI:30413"/>
    </ligand>
    <ligandPart>
        <name>Fe</name>
        <dbReference type="ChEBI" id="CHEBI:18248"/>
    </ligandPart>
</feature>
<proteinExistence type="inferred from homology"/>
<dbReference type="InterPro" id="IPR017972">
    <property type="entry name" value="Cyt_P450_CS"/>
</dbReference>
<evidence type="ECO:0000256" key="3">
    <source>
        <dbReference type="ARBA" id="ARBA00023004"/>
    </source>
</evidence>
<protein>
    <recommendedName>
        <fullName evidence="9">Cytochrome P450 71A1</fullName>
    </recommendedName>
</protein>
<dbReference type="CDD" id="cd11072">
    <property type="entry name" value="CYP71-like"/>
    <property type="match status" value="1"/>
</dbReference>
<name>A0A8K0GUM5_9ROSA</name>
<dbReference type="PANTHER" id="PTHR47955:SF15">
    <property type="entry name" value="CYTOCHROME P450 71A2-LIKE"/>
    <property type="match status" value="1"/>
</dbReference>
<evidence type="ECO:0000256" key="6">
    <source>
        <dbReference type="SAM" id="Phobius"/>
    </source>
</evidence>
<dbReference type="PRINTS" id="PR00463">
    <property type="entry name" value="EP450I"/>
</dbReference>
<dbReference type="PANTHER" id="PTHR47955">
    <property type="entry name" value="CYTOCHROME P450 FAMILY 71 PROTEIN"/>
    <property type="match status" value="1"/>
</dbReference>
<dbReference type="GO" id="GO:0016705">
    <property type="term" value="F:oxidoreductase activity, acting on paired donors, with incorporation or reduction of molecular oxygen"/>
    <property type="evidence" value="ECO:0007669"/>
    <property type="project" value="InterPro"/>
</dbReference>
<accession>A0A8K0GUM5</accession>
<evidence type="ECO:0000256" key="1">
    <source>
        <dbReference type="ARBA" id="ARBA00010617"/>
    </source>
</evidence>
<reference evidence="7" key="1">
    <citation type="submission" date="2020-03" db="EMBL/GenBank/DDBJ databases">
        <title>A high-quality chromosome-level genome assembly of a woody plant with both climbing and erect habits, Rhamnella rubrinervis.</title>
        <authorList>
            <person name="Lu Z."/>
            <person name="Yang Y."/>
            <person name="Zhu X."/>
            <person name="Sun Y."/>
        </authorList>
    </citation>
    <scope>NUCLEOTIDE SEQUENCE</scope>
    <source>
        <strain evidence="7">BYM</strain>
        <tissue evidence="7">Leaf</tissue>
    </source>
</reference>
<keyword evidence="5" id="KW-0503">Monooxygenase</keyword>
<dbReference type="InterPro" id="IPR001128">
    <property type="entry name" value="Cyt_P450"/>
</dbReference>
<dbReference type="GO" id="GO:0004497">
    <property type="term" value="F:monooxygenase activity"/>
    <property type="evidence" value="ECO:0007669"/>
    <property type="project" value="UniProtKB-KW"/>
</dbReference>
<organism evidence="7 8">
    <name type="scientific">Rhamnella rubrinervis</name>
    <dbReference type="NCBI Taxonomy" id="2594499"/>
    <lineage>
        <taxon>Eukaryota</taxon>
        <taxon>Viridiplantae</taxon>
        <taxon>Streptophyta</taxon>
        <taxon>Embryophyta</taxon>
        <taxon>Tracheophyta</taxon>
        <taxon>Spermatophyta</taxon>
        <taxon>Magnoliopsida</taxon>
        <taxon>eudicotyledons</taxon>
        <taxon>Gunneridae</taxon>
        <taxon>Pentapetalae</taxon>
        <taxon>rosids</taxon>
        <taxon>fabids</taxon>
        <taxon>Rosales</taxon>
        <taxon>Rhamnaceae</taxon>
        <taxon>rhamnoid group</taxon>
        <taxon>Rhamneae</taxon>
        <taxon>Rhamnella</taxon>
    </lineage>
</organism>
<keyword evidence="5" id="KW-0560">Oxidoreductase</keyword>
<keyword evidence="6" id="KW-0812">Transmembrane</keyword>
<dbReference type="EMBL" id="VOIH02000009">
    <property type="protein sequence ID" value="KAF3437743.1"/>
    <property type="molecule type" value="Genomic_DNA"/>
</dbReference>
<gene>
    <name evidence="7" type="ORF">FNV43_RR20499</name>
</gene>
<dbReference type="GO" id="GO:0005506">
    <property type="term" value="F:iron ion binding"/>
    <property type="evidence" value="ECO:0007669"/>
    <property type="project" value="InterPro"/>
</dbReference>
<dbReference type="FunFam" id="1.10.630.10:FF:000011">
    <property type="entry name" value="Cytochrome P450 83B1"/>
    <property type="match status" value="1"/>
</dbReference>